<dbReference type="RefSeq" id="WP_283369230.1">
    <property type="nucleotide sequence ID" value="NZ_JASHID010000003.1"/>
</dbReference>
<dbReference type="EMBL" id="JASHID010000003">
    <property type="protein sequence ID" value="MDI9863996.1"/>
    <property type="molecule type" value="Genomic_DNA"/>
</dbReference>
<proteinExistence type="predicted"/>
<reference evidence="1 2" key="1">
    <citation type="submission" date="2023-05" db="EMBL/GenBank/DDBJ databases">
        <title>Novel species of genus Flectobacillus isolated from stream in China.</title>
        <authorList>
            <person name="Lu H."/>
        </authorList>
    </citation>
    <scope>NUCLEOTIDE SEQUENCE [LARGE SCALE GENOMIC DNA]</scope>
    <source>
        <strain evidence="1 2">DC10W</strain>
    </source>
</reference>
<sequence length="235" mass="26888">MENLSLNLKGFEKETIVFRQGKAPEMHNPKRNVYIGVIDSAQNYLAKRVNVLNQLNCVVIVNRELLSIHLITDEKNELRDEVIGSLQLSEKFKKFGINSGDYITTHQMADLIKMNRSVFENRDEAMKLVAELQNFKAKIDKEVEQKSDNRGNTTNLRAQVVTSNIPKSFKVKLPIFKGQTSEAIEVEVYIRDYDLCCTLVSPEANDIIESTRDSIIESQLEKIKEICPEIVIIEQ</sequence>
<evidence type="ECO:0000313" key="1">
    <source>
        <dbReference type="EMBL" id="MDI9863996.1"/>
    </source>
</evidence>
<protein>
    <submittedName>
        <fullName evidence="1">Uncharacterized protein</fullName>
    </submittedName>
</protein>
<gene>
    <name evidence="1" type="ORF">QM480_06655</name>
</gene>
<dbReference type="Proteomes" id="UP001236569">
    <property type="component" value="Unassembled WGS sequence"/>
</dbReference>
<keyword evidence="2" id="KW-1185">Reference proteome</keyword>
<comment type="caution">
    <text evidence="1">The sequence shown here is derived from an EMBL/GenBank/DDBJ whole genome shotgun (WGS) entry which is preliminary data.</text>
</comment>
<name>A0ABT6YLE4_9BACT</name>
<accession>A0ABT6YLE4</accession>
<organism evidence="1 2">
    <name type="scientific">Flectobacillus longus</name>
    <dbReference type="NCBI Taxonomy" id="2984207"/>
    <lineage>
        <taxon>Bacteria</taxon>
        <taxon>Pseudomonadati</taxon>
        <taxon>Bacteroidota</taxon>
        <taxon>Cytophagia</taxon>
        <taxon>Cytophagales</taxon>
        <taxon>Flectobacillaceae</taxon>
        <taxon>Flectobacillus</taxon>
    </lineage>
</organism>
<evidence type="ECO:0000313" key="2">
    <source>
        <dbReference type="Proteomes" id="UP001236569"/>
    </source>
</evidence>